<protein>
    <submittedName>
        <fullName evidence="1">Uncharacterized protein</fullName>
    </submittedName>
</protein>
<accession>A0ABU1S9J0</accession>
<dbReference type="RefSeq" id="WP_310016494.1">
    <property type="nucleotide sequence ID" value="NZ_JAVDUM010000001.1"/>
</dbReference>
<evidence type="ECO:0000313" key="1">
    <source>
        <dbReference type="EMBL" id="MDR6865492.1"/>
    </source>
</evidence>
<gene>
    <name evidence="1" type="ORF">J2Y69_000074</name>
</gene>
<name>A0ABU1S9J0_9MICO</name>
<sequence>MTNEASFARLSEIQDEILNFTIEQVVHDIEKIYVQGKITDDLQGNVTSYEGVLKYAVEQNRILNNSEVLTREALRENSAFISLRIVELHDILRELQGKSPVRFRWAMDTKTGQVESDWAYYEDLTEEEKKDDFWQHWEGDFAWKAKLQAELAGQ</sequence>
<comment type="caution">
    <text evidence="1">The sequence shown here is derived from an EMBL/GenBank/DDBJ whole genome shotgun (WGS) entry which is preliminary data.</text>
</comment>
<evidence type="ECO:0000313" key="2">
    <source>
        <dbReference type="Proteomes" id="UP001259347"/>
    </source>
</evidence>
<dbReference type="Proteomes" id="UP001259347">
    <property type="component" value="Unassembled WGS sequence"/>
</dbReference>
<organism evidence="1 2">
    <name type="scientific">Microbacterium resistens</name>
    <dbReference type="NCBI Taxonomy" id="156977"/>
    <lineage>
        <taxon>Bacteria</taxon>
        <taxon>Bacillati</taxon>
        <taxon>Actinomycetota</taxon>
        <taxon>Actinomycetes</taxon>
        <taxon>Micrococcales</taxon>
        <taxon>Microbacteriaceae</taxon>
        <taxon>Microbacterium</taxon>
    </lineage>
</organism>
<keyword evidence="2" id="KW-1185">Reference proteome</keyword>
<dbReference type="EMBL" id="JAVDUM010000001">
    <property type="protein sequence ID" value="MDR6865492.1"/>
    <property type="molecule type" value="Genomic_DNA"/>
</dbReference>
<proteinExistence type="predicted"/>
<reference evidence="1 2" key="1">
    <citation type="submission" date="2023-07" db="EMBL/GenBank/DDBJ databases">
        <title>Sorghum-associated microbial communities from plants grown in Nebraska, USA.</title>
        <authorList>
            <person name="Schachtman D."/>
        </authorList>
    </citation>
    <scope>NUCLEOTIDE SEQUENCE [LARGE SCALE GENOMIC DNA]</scope>
    <source>
        <strain evidence="1 2">2980</strain>
    </source>
</reference>